<dbReference type="InterPro" id="IPR036372">
    <property type="entry name" value="BEACH_dom_sf"/>
</dbReference>
<keyword evidence="1 3" id="KW-0853">WD repeat</keyword>
<dbReference type="Proteomes" id="UP000085678">
    <property type="component" value="Unplaced"/>
</dbReference>
<dbReference type="SUPFAM" id="SSF49899">
    <property type="entry name" value="Concanavalin A-like lectins/glucanases"/>
    <property type="match status" value="1"/>
</dbReference>
<evidence type="ECO:0000256" key="4">
    <source>
        <dbReference type="SAM" id="MobiDB-lite"/>
    </source>
</evidence>
<feature type="compositionally biased region" description="Low complexity" evidence="4">
    <location>
        <begin position="1378"/>
        <end position="1388"/>
    </location>
</feature>
<dbReference type="InterPro" id="IPR023362">
    <property type="entry name" value="PH-BEACH_dom"/>
</dbReference>
<dbReference type="InterPro" id="IPR001680">
    <property type="entry name" value="WD40_rpt"/>
</dbReference>
<proteinExistence type="predicted"/>
<keyword evidence="2" id="KW-0677">Repeat</keyword>
<evidence type="ECO:0000259" key="5">
    <source>
        <dbReference type="PROSITE" id="PS50197"/>
    </source>
</evidence>
<dbReference type="PROSITE" id="PS50082">
    <property type="entry name" value="WD_REPEATS_2"/>
    <property type="match status" value="2"/>
</dbReference>
<evidence type="ECO:0000313" key="8">
    <source>
        <dbReference type="RefSeq" id="XP_013384976.1"/>
    </source>
</evidence>
<dbReference type="InterPro" id="IPR036322">
    <property type="entry name" value="WD40_repeat_dom_sf"/>
</dbReference>
<dbReference type="PANTHER" id="PTHR13743:SF112">
    <property type="entry name" value="BEACH DOMAIN-CONTAINING PROTEIN"/>
    <property type="match status" value="1"/>
</dbReference>
<evidence type="ECO:0000259" key="6">
    <source>
        <dbReference type="PROSITE" id="PS51783"/>
    </source>
</evidence>
<dbReference type="SMART" id="SM01026">
    <property type="entry name" value="Beach"/>
    <property type="match status" value="1"/>
</dbReference>
<feature type="domain" description="BEACH" evidence="5">
    <location>
        <begin position="1990"/>
        <end position="2282"/>
    </location>
</feature>
<dbReference type="SUPFAM" id="SSF50729">
    <property type="entry name" value="PH domain-like"/>
    <property type="match status" value="1"/>
</dbReference>
<feature type="compositionally biased region" description="Polar residues" evidence="4">
    <location>
        <begin position="1359"/>
        <end position="1370"/>
    </location>
</feature>
<dbReference type="InParanoid" id="A0A1S3HHL5"/>
<feature type="repeat" description="WD" evidence="3">
    <location>
        <begin position="2483"/>
        <end position="2524"/>
    </location>
</feature>
<dbReference type="SUPFAM" id="SSF81837">
    <property type="entry name" value="BEACH domain"/>
    <property type="match status" value="1"/>
</dbReference>
<dbReference type="GO" id="GO:0019901">
    <property type="term" value="F:protein kinase binding"/>
    <property type="evidence" value="ECO:0007669"/>
    <property type="project" value="TreeGrafter"/>
</dbReference>
<dbReference type="Gene3D" id="1.25.10.10">
    <property type="entry name" value="Leucine-rich Repeat Variant"/>
    <property type="match status" value="1"/>
</dbReference>
<dbReference type="GeneID" id="106154953"/>
<name>A0A1S3HHL5_LINAN</name>
<reference evidence="8" key="1">
    <citation type="submission" date="2025-08" db="UniProtKB">
        <authorList>
            <consortium name="RefSeq"/>
        </authorList>
    </citation>
    <scope>IDENTIFICATION</scope>
    <source>
        <tissue evidence="8">Gonads</tissue>
    </source>
</reference>
<dbReference type="CDD" id="cd01201">
    <property type="entry name" value="PH_BEACH"/>
    <property type="match status" value="1"/>
</dbReference>
<evidence type="ECO:0000313" key="7">
    <source>
        <dbReference type="Proteomes" id="UP000085678"/>
    </source>
</evidence>
<dbReference type="Gene3D" id="1.10.1540.10">
    <property type="entry name" value="BEACH domain"/>
    <property type="match status" value="1"/>
</dbReference>
<dbReference type="PROSITE" id="PS50197">
    <property type="entry name" value="BEACH"/>
    <property type="match status" value="1"/>
</dbReference>
<dbReference type="InterPro" id="IPR011993">
    <property type="entry name" value="PH-like_dom_sf"/>
</dbReference>
<dbReference type="InterPro" id="IPR015943">
    <property type="entry name" value="WD40/YVTN_repeat-like_dom_sf"/>
</dbReference>
<dbReference type="InterPro" id="IPR046851">
    <property type="entry name" value="NBCH_WD40"/>
</dbReference>
<dbReference type="Gene3D" id="2.130.10.10">
    <property type="entry name" value="YVTN repeat-like/Quinoprotein amine dehydrogenase"/>
    <property type="match status" value="1"/>
</dbReference>
<dbReference type="PROSITE" id="PS51783">
    <property type="entry name" value="PH_BEACH"/>
    <property type="match status" value="1"/>
</dbReference>
<dbReference type="Gene3D" id="2.30.29.30">
    <property type="entry name" value="Pleckstrin-homology domain (PH domain)/Phosphotyrosine-binding domain (PTB)"/>
    <property type="match status" value="1"/>
</dbReference>
<dbReference type="GO" id="GO:0016020">
    <property type="term" value="C:membrane"/>
    <property type="evidence" value="ECO:0007669"/>
    <property type="project" value="TreeGrafter"/>
</dbReference>
<dbReference type="KEGG" id="lak:106154953"/>
<dbReference type="PANTHER" id="PTHR13743">
    <property type="entry name" value="BEIGE/BEACH-RELATED"/>
    <property type="match status" value="1"/>
</dbReference>
<dbReference type="GO" id="GO:0008104">
    <property type="term" value="P:intracellular protein localization"/>
    <property type="evidence" value="ECO:0007669"/>
    <property type="project" value="TreeGrafter"/>
</dbReference>
<organism evidence="7 8">
    <name type="scientific">Lingula anatina</name>
    <name type="common">Brachiopod</name>
    <name type="synonym">Lingula unguis</name>
    <dbReference type="NCBI Taxonomy" id="7574"/>
    <lineage>
        <taxon>Eukaryota</taxon>
        <taxon>Metazoa</taxon>
        <taxon>Spiralia</taxon>
        <taxon>Lophotrochozoa</taxon>
        <taxon>Brachiopoda</taxon>
        <taxon>Linguliformea</taxon>
        <taxon>Lingulata</taxon>
        <taxon>Lingulida</taxon>
        <taxon>Linguloidea</taxon>
        <taxon>Lingulidae</taxon>
        <taxon>Lingula</taxon>
    </lineage>
</organism>
<dbReference type="Pfam" id="PF20425">
    <property type="entry name" value="Neurobeachin"/>
    <property type="match status" value="1"/>
</dbReference>
<protein>
    <submittedName>
        <fullName evidence="8">Neurobeachin-like protein 1</fullName>
    </submittedName>
</protein>
<dbReference type="InterPro" id="IPR013320">
    <property type="entry name" value="ConA-like_dom_sf"/>
</dbReference>
<dbReference type="InterPro" id="IPR050865">
    <property type="entry name" value="BEACH_Domain"/>
</dbReference>
<sequence>MQPESEEQLQELWKKYKEEKTVSSLSQYVKVFLEKHQHLVDLEFTQLTEESILSVEDGPNLSDLPDGFLQCFGFFLCQTRDHCLEHLSLTKDTLYFSIDIMKCLIIICRNLDNIPLLASCSHVNYIITITSTAINKLCESPADDEKCGLLLLVHHVLHLLECLYDPYFVWRRRLRKWKVDKSTLLFLPALLHDEIVPFLYECFQLVKLDISVQVRMLHLFGSVMSGGQANALKVICPATLDILLQVLASSLLTSAEEQSGGDVQTVASKCFVRMVHVLHCASPDKRQIEVSAVLEGLLGILFKNHTEIEYKKQVQMHFKILNELPAMLDCRDKPALQVTFVSVGIFDKLIEYLNNTQLFGGEAHKLAIAILHIVSGIMAGCGMAKERFLEDVGFPKFIEALKHLGQPSKELLLALLDLVVEGHFEASHHQTIKNPQLLLKLLIWLPDIQCHELQKWLADSLTALCSTGVHNKRQCCREGMVGAVLQVLRQEKQMDAETFACLVGLLEKLGSHSISAADLKQLMSLFKEEEVGYRHEPRMQLMHALSSMAKKEGRENAQHYFDLQHPDAGISFPGIRKWPGHCFAFHAWLCLASVFEKVRNCRYQLYSFHTTAGSGFEAFLTHDGVLVVAVSTAKEYLTISLEESPIQDTEWHSIDIVYINAKKPFGQSQLIVYIDGQQKMVTQMKFPSLTEPLTCCRIGSRGLHSHVVDVPVPEPRVNKSKLRMSLEGLFHKEEESNANSIRAGTQVYDINCSDHGPNALLTFMKHEDSEIADLAGKLVLYYNAKACQGNICIDLSPKLNHGRLTGHHCVTCDVKDVINCIGGIQVLFPLLEQANEASISIPVSPVLNDMLSPPDEMAGDWVVLPDSTYADSHLEKNYVAGFLGLVRNMLQNNRVNQENMIQTNGMAVIGALLQKVPVAVIDVRVLMSVQLLTECVASSNEQLLHQLYQYVLFDFRIWSHCEFQVRIGHVQYLSTIMKEDKRYFRKKYGAQYMLDTIRTYYSSSSECQLLPADAKTIRVAFFRLIHYFVQKDISHKEMTCIINFITSVKDEVLVGEALDMLLGLLECHHAQSQVFLLLFEPENADLLYALLTKKDFTPATKEKVVRIIGDLLKTDKVYERSKGRLHLYNIGYAGLVSQMEEMDITLPMVQGLLEQSTLADVPATYTSLLSVLQLVPHGDVDMKLAASREVLSVLMNRPGAAKKIVQQVGWQETLVTLLTLHPKTIMSMGSFSDDVSAIIRDSGIDDCSATTTGQESDSNLPVEFCLNDSQAENLDSNGTVLACQGQLEASVSDIGTGSPMFSKMADYFAEDAENDFDNGASCERSRSLSGGDTIDGYNGDRYLSARESTASLASEASTVNPEDSVSQISTELPPKSPASPKRSPAGSRISGFFSRSMSTSQDELEETLPEKVEKKMQTHSIEVEPCHSKESELMQNVLISLLCVLWEGVEGSDSEAWKVRGQVFSSIKYLARRCELVMESRIIQRKLIEMMLKACRTQLLHAGQAVADYTENAAQLIKIVHHFLMQETPDKLLGYSEAIIESVTAMFDVLNVWDEAMEWTEMSHIGLDILLAFCATDSVEFCAIAAARLHTILHSRTVKTEEEALYLMGSVNDVIEQAITDNTDQYSFMLPVLKALLMKCPTLLDVRLYLPNCPITSRPSFFDDFKLYAQTEEWKTYIARVVTQGRKKFTSQTFEEGKKTITDYLRNCHEEMMVGIHKRNRERGESKLSFEKEILEPFRNRGKQETNRYNNIMTQMHNQHSSVLRQWRSTKNFFMGERGAWSEKDIPDVHWKLSNHENFSRMRPKLIQNYNFDLHTEASRARDNLGPDLQQQALEPHSDTPLDVLKEVKVSQDKIGDDRLGDEEWRIISSASEGATEELTGKEKLIFSENCELITLVDVIPGRLELTSSFLYFFDCRPNKEEGTGEDFKLSLVQLREIHFRRYNLRRSALEIFLVDQTNYFLNFQQKVRNKVFSRVVSARPPNLIYKVSRSPAELLKASGLTQKWVHREISNFDYLMQLNTIAGRTYNDLNQYPVFPWILKDYTSENLDLTDPNIYRDLTKPIGIQNPKNEAEVIEKYEHFEDPSGTIEKFHYGTHYSSAAAVMHYLVRLEPFTTLHIDLQSGRFDVSDRQFHSVPGAWRTLMENPNDVKELIPEFFYLPEFLVNSNGFDLGKLQVSNKEVNDVQLPAWAQTPEEFISKHRDALESDYVSAYLHEWIDLIFGYKQKGPAAVEAVNVFWYCTYEGAVDLDAIKNPIERKAVEGMINNFGQTPCQLLKEPHPKRLTFEETMQHSIRTDRPLSVLHFLSHLKAFFVKVSEEDDPLIFVSVPRNQARSFIQHGTPDKMVTVSEQGILGLHEWLPYDKSISNYFTFEKDRTYGIPKRRQAGPFSPDIRVTSKLFAASHDAKLFFSGGHWDNSLRVYSIDKYKMVGHITRHEDVITCVALDYCGTHLMTGSRDTTCMIWQVAFQSGASSGLDSKPLQVLYGHDKEVTCIAISVELDMAVSGSKDGTIIVHTVRKGMYMHTLRPPCEDPSSLEIHQLGVSYVGHIITYSTVQLPDKKQGYLHAYSVNGKHFTTEKLSYYISHMALTGDHLLVGNSQGTLIIKALFGLTTLTTLPLHIPIRSISITNGNSHILVALNDGKLIVVGIKRPSEVKGSLALLQKDISARLARFTENS</sequence>
<dbReference type="Pfam" id="PF20426">
    <property type="entry name" value="NBCH_WD40"/>
    <property type="match status" value="1"/>
</dbReference>
<dbReference type="Pfam" id="PF16057">
    <property type="entry name" value="DUF4800"/>
    <property type="match status" value="1"/>
</dbReference>
<feature type="repeat" description="WD" evidence="3">
    <location>
        <begin position="2432"/>
        <end position="2465"/>
    </location>
</feature>
<keyword evidence="7" id="KW-1185">Reference proteome</keyword>
<dbReference type="CDD" id="cd06071">
    <property type="entry name" value="Beach"/>
    <property type="match status" value="1"/>
</dbReference>
<dbReference type="FunCoup" id="A0A1S3HHL5">
    <property type="interactions" value="655"/>
</dbReference>
<dbReference type="InterPro" id="IPR046852">
    <property type="entry name" value="Neurobeachin_a-sol"/>
</dbReference>
<feature type="region of interest" description="Disordered" evidence="4">
    <location>
        <begin position="1353"/>
        <end position="1402"/>
    </location>
</feature>
<dbReference type="GO" id="GO:0005829">
    <property type="term" value="C:cytosol"/>
    <property type="evidence" value="ECO:0007669"/>
    <property type="project" value="TreeGrafter"/>
</dbReference>
<accession>A0A1S3HHL5</accession>
<feature type="region of interest" description="Disordered" evidence="4">
    <location>
        <begin position="1319"/>
        <end position="1340"/>
    </location>
</feature>
<dbReference type="Pfam" id="PF02138">
    <property type="entry name" value="Beach"/>
    <property type="match status" value="1"/>
</dbReference>
<dbReference type="SMART" id="SM00320">
    <property type="entry name" value="WD40"/>
    <property type="match status" value="3"/>
</dbReference>
<gene>
    <name evidence="8" type="primary">LOC106154953</name>
</gene>
<dbReference type="SUPFAM" id="SSF50978">
    <property type="entry name" value="WD40 repeat-like"/>
    <property type="match status" value="1"/>
</dbReference>
<evidence type="ECO:0000256" key="1">
    <source>
        <dbReference type="ARBA" id="ARBA00022574"/>
    </source>
</evidence>
<dbReference type="PROSITE" id="PS50294">
    <property type="entry name" value="WD_REPEATS_REGION"/>
    <property type="match status" value="1"/>
</dbReference>
<feature type="domain" description="BEACH-type PH" evidence="6">
    <location>
        <begin position="1880"/>
        <end position="1977"/>
    </location>
</feature>
<dbReference type="OrthoDB" id="26681at2759"/>
<dbReference type="InterPro" id="IPR011989">
    <property type="entry name" value="ARM-like"/>
</dbReference>
<dbReference type="InterPro" id="IPR016024">
    <property type="entry name" value="ARM-type_fold"/>
</dbReference>
<dbReference type="STRING" id="7574.A0A1S3HHL5"/>
<evidence type="ECO:0000256" key="2">
    <source>
        <dbReference type="ARBA" id="ARBA00022737"/>
    </source>
</evidence>
<dbReference type="InterPro" id="IPR000409">
    <property type="entry name" value="BEACH_dom"/>
</dbReference>
<dbReference type="InterPro" id="IPR031570">
    <property type="entry name" value="NBEA/BDCP_DUF4704"/>
</dbReference>
<dbReference type="Pfam" id="PF15787">
    <property type="entry name" value="DUF4704"/>
    <property type="match status" value="1"/>
</dbReference>
<dbReference type="FunFam" id="1.10.1540.10:FF:000001">
    <property type="entry name" value="neurobeachin isoform X1"/>
    <property type="match status" value="1"/>
</dbReference>
<dbReference type="Pfam" id="PF14844">
    <property type="entry name" value="PH_BEACH"/>
    <property type="match status" value="1"/>
</dbReference>
<evidence type="ECO:0000256" key="3">
    <source>
        <dbReference type="PROSITE-ProRule" id="PRU00221"/>
    </source>
</evidence>
<dbReference type="SUPFAM" id="SSF48371">
    <property type="entry name" value="ARM repeat"/>
    <property type="match status" value="2"/>
</dbReference>
<dbReference type="RefSeq" id="XP_013384976.1">
    <property type="nucleotide sequence ID" value="XM_013529522.1"/>
</dbReference>